<dbReference type="Pfam" id="PF04338">
    <property type="entry name" value="DUF481"/>
    <property type="match status" value="1"/>
</dbReference>
<keyword evidence="2" id="KW-1185">Reference proteome</keyword>
<dbReference type="AlphaFoldDB" id="A0A1H6WYV4"/>
<proteinExistence type="predicted"/>
<gene>
    <name evidence="1" type="ORF">SAMN05192553_102939</name>
</gene>
<sequence length="338" mass="39170">MKKVIIIIIPVFFLIHYQGKTQTDSLVFDNQKTLVGVIKSMEKGVLSMSTSFSKDDFKIKWEEIHLIYSERPLMITTSDGQVILGLISSVDLREILIKTEEDEEFRYNISEIIYLKPISRRFLDRLKASMDFGFNLAKAQNNRQLLIRSRVAYISEYWLFNAAYNTLHLSRNQTENINRSDGNLIAKGILLNDFFIKGKIDYLKNTEQKLDLRTNYKLGGGKYFVRNNHLYWNASLGGSYNWEQIADNPEDRYSSEFWLGSEVSIFNAGNIGLFSNIFGYYGISETGRFRLDFRLDLKYNLPLKLYIKTGITLNHDNQPVPGAAMTDYVWGTTLGWSW</sequence>
<evidence type="ECO:0000313" key="2">
    <source>
        <dbReference type="Proteomes" id="UP000199403"/>
    </source>
</evidence>
<protein>
    <recommendedName>
        <fullName evidence="3">DUF481 domain-containing protein</fullName>
    </recommendedName>
</protein>
<name>A0A1H6WYV4_9BACT</name>
<reference evidence="2" key="1">
    <citation type="submission" date="2016-10" db="EMBL/GenBank/DDBJ databases">
        <authorList>
            <person name="Varghese N."/>
            <person name="Submissions S."/>
        </authorList>
    </citation>
    <scope>NUCLEOTIDE SEQUENCE [LARGE SCALE GENOMIC DNA]</scope>
    <source>
        <strain evidence="2">IBRC-M 10761</strain>
    </source>
</reference>
<dbReference type="Proteomes" id="UP000199403">
    <property type="component" value="Unassembled WGS sequence"/>
</dbReference>
<dbReference type="InterPro" id="IPR007433">
    <property type="entry name" value="DUF481"/>
</dbReference>
<dbReference type="RefSeq" id="WP_177179599.1">
    <property type="nucleotide sequence ID" value="NZ_FNZH01000002.1"/>
</dbReference>
<dbReference type="EMBL" id="FNZH01000002">
    <property type="protein sequence ID" value="SEJ21056.1"/>
    <property type="molecule type" value="Genomic_DNA"/>
</dbReference>
<evidence type="ECO:0000313" key="1">
    <source>
        <dbReference type="EMBL" id="SEJ21056.1"/>
    </source>
</evidence>
<evidence type="ECO:0008006" key="3">
    <source>
        <dbReference type="Google" id="ProtNLM"/>
    </source>
</evidence>
<organism evidence="1 2">
    <name type="scientific">Cyclobacterium xiamenense</name>
    <dbReference type="NCBI Taxonomy" id="1297121"/>
    <lineage>
        <taxon>Bacteria</taxon>
        <taxon>Pseudomonadati</taxon>
        <taxon>Bacteroidota</taxon>
        <taxon>Cytophagia</taxon>
        <taxon>Cytophagales</taxon>
        <taxon>Cyclobacteriaceae</taxon>
        <taxon>Cyclobacterium</taxon>
    </lineage>
</organism>
<accession>A0A1H6WYV4</accession>
<dbReference type="STRING" id="1416801.SAMN05192553_102939"/>